<dbReference type="AlphaFoldDB" id="A0A3L6REM4"/>
<dbReference type="GO" id="GO:0015031">
    <property type="term" value="P:protein transport"/>
    <property type="evidence" value="ECO:0007669"/>
    <property type="project" value="UniProtKB-KW"/>
</dbReference>
<dbReference type="OrthoDB" id="421009at2759"/>
<dbReference type="GO" id="GO:0016192">
    <property type="term" value="P:vesicle-mediated transport"/>
    <property type="evidence" value="ECO:0007669"/>
    <property type="project" value="InterPro"/>
</dbReference>
<dbReference type="Proteomes" id="UP000275267">
    <property type="component" value="Unassembled WGS sequence"/>
</dbReference>
<proteinExistence type="predicted"/>
<evidence type="ECO:0000313" key="3">
    <source>
        <dbReference type="EMBL" id="RLN00818.1"/>
    </source>
</evidence>
<keyword evidence="1" id="KW-0653">Protein transport</keyword>
<dbReference type="Gene3D" id="1.20.58.70">
    <property type="match status" value="1"/>
</dbReference>
<organism evidence="3 4">
    <name type="scientific">Panicum miliaceum</name>
    <name type="common">Proso millet</name>
    <name type="synonym">Broomcorn millet</name>
    <dbReference type="NCBI Taxonomy" id="4540"/>
    <lineage>
        <taxon>Eukaryota</taxon>
        <taxon>Viridiplantae</taxon>
        <taxon>Streptophyta</taxon>
        <taxon>Embryophyta</taxon>
        <taxon>Tracheophyta</taxon>
        <taxon>Spermatophyta</taxon>
        <taxon>Magnoliopsida</taxon>
        <taxon>Liliopsida</taxon>
        <taxon>Poales</taxon>
        <taxon>Poaceae</taxon>
        <taxon>PACMAD clade</taxon>
        <taxon>Panicoideae</taxon>
        <taxon>Panicodae</taxon>
        <taxon>Paniceae</taxon>
        <taxon>Panicinae</taxon>
        <taxon>Panicum</taxon>
        <taxon>Panicum sect. Panicum</taxon>
    </lineage>
</organism>
<reference evidence="4" key="1">
    <citation type="journal article" date="2019" name="Nat. Commun.">
        <title>The genome of broomcorn millet.</title>
        <authorList>
            <person name="Zou C."/>
            <person name="Miki D."/>
            <person name="Li D."/>
            <person name="Tang Q."/>
            <person name="Xiao L."/>
            <person name="Rajput S."/>
            <person name="Deng P."/>
            <person name="Jia W."/>
            <person name="Huang R."/>
            <person name="Zhang M."/>
            <person name="Sun Y."/>
            <person name="Hu J."/>
            <person name="Fu X."/>
            <person name="Schnable P.S."/>
            <person name="Li F."/>
            <person name="Zhang H."/>
            <person name="Feng B."/>
            <person name="Zhu X."/>
            <person name="Liu R."/>
            <person name="Schnable J.C."/>
            <person name="Zhu J.-K."/>
            <person name="Zhang H."/>
        </authorList>
    </citation>
    <scope>NUCLEOTIDE SEQUENCE [LARGE SCALE GENOMIC DNA]</scope>
</reference>
<evidence type="ECO:0000313" key="4">
    <source>
        <dbReference type="Proteomes" id="UP000275267"/>
    </source>
</evidence>
<dbReference type="GO" id="GO:0016020">
    <property type="term" value="C:membrane"/>
    <property type="evidence" value="ECO:0007669"/>
    <property type="project" value="InterPro"/>
</dbReference>
<evidence type="ECO:0000256" key="2">
    <source>
        <dbReference type="SAM" id="MobiDB-lite"/>
    </source>
</evidence>
<gene>
    <name evidence="3" type="ORF">C2845_PM06G05490</name>
</gene>
<dbReference type="STRING" id="4540.A0A3L6REM4"/>
<feature type="region of interest" description="Disordered" evidence="2">
    <location>
        <begin position="104"/>
        <end position="129"/>
    </location>
</feature>
<protein>
    <submittedName>
        <fullName evidence="3">Syntaxin-32</fullName>
    </submittedName>
</protein>
<keyword evidence="4" id="KW-1185">Reference proteome</keyword>
<dbReference type="InterPro" id="IPR010989">
    <property type="entry name" value="SNARE"/>
</dbReference>
<evidence type="ECO:0000256" key="1">
    <source>
        <dbReference type="ARBA" id="ARBA00022927"/>
    </source>
</evidence>
<accession>A0A3L6REM4</accession>
<dbReference type="EMBL" id="PQIB02000009">
    <property type="protein sequence ID" value="RLN00818.1"/>
    <property type="molecule type" value="Genomic_DNA"/>
</dbReference>
<keyword evidence="1" id="KW-0813">Transport</keyword>
<feature type="compositionally biased region" description="Polar residues" evidence="2">
    <location>
        <begin position="104"/>
        <end position="115"/>
    </location>
</feature>
<name>A0A3L6REM4_PANMI</name>
<sequence>MMWCELNVAKSTSVFDDPTADIQNLTAAVNKDITALKAAVLDLQILFNSQSEGVNISQDAANHSTAIVDILKEALMNTTKEFNEVLATRTKSLRVHQDRRNFFSLSASGDGSNHSGRQDRPSESIPPAP</sequence>
<dbReference type="SUPFAM" id="SSF47661">
    <property type="entry name" value="t-snare proteins"/>
    <property type="match status" value="1"/>
</dbReference>
<comment type="caution">
    <text evidence="3">The sequence shown here is derived from an EMBL/GenBank/DDBJ whole genome shotgun (WGS) entry which is preliminary data.</text>
</comment>